<dbReference type="InterPro" id="IPR036513">
    <property type="entry name" value="STAS_dom_sf"/>
</dbReference>
<dbReference type="SUPFAM" id="SSF52091">
    <property type="entry name" value="SpoIIaa-like"/>
    <property type="match status" value="1"/>
</dbReference>
<evidence type="ECO:0000256" key="1">
    <source>
        <dbReference type="SAM" id="MobiDB-lite"/>
    </source>
</evidence>
<dbReference type="Proteomes" id="UP000179769">
    <property type="component" value="Unassembled WGS sequence"/>
</dbReference>
<reference evidence="4" key="1">
    <citation type="submission" date="2016-07" db="EMBL/GenBank/DDBJ databases">
        <title>Frankia sp. NRRL B-16219 Genome sequencing.</title>
        <authorList>
            <person name="Ghodhbane-Gtari F."/>
            <person name="Swanson E."/>
            <person name="Gueddou A."/>
            <person name="Louati M."/>
            <person name="Nouioui I."/>
            <person name="Hezbri K."/>
            <person name="Abebe-Akele F."/>
            <person name="Simpson S."/>
            <person name="Morris K."/>
            <person name="Thomas K."/>
            <person name="Gtari M."/>
            <person name="Tisa L.S."/>
        </authorList>
    </citation>
    <scope>NUCLEOTIDE SEQUENCE [LARGE SCALE GENOMIC DNA]</scope>
    <source>
        <strain evidence="4">NRRL B-16219</strain>
    </source>
</reference>
<evidence type="ECO:0000259" key="2">
    <source>
        <dbReference type="PROSITE" id="PS50801"/>
    </source>
</evidence>
<dbReference type="Gene3D" id="3.30.750.24">
    <property type="entry name" value="STAS domain"/>
    <property type="match status" value="1"/>
</dbReference>
<name>A0A1S1RCB4_9ACTN</name>
<keyword evidence="4" id="KW-1185">Reference proteome</keyword>
<proteinExistence type="predicted"/>
<dbReference type="InterPro" id="IPR002645">
    <property type="entry name" value="STAS_dom"/>
</dbReference>
<protein>
    <submittedName>
        <fullName evidence="3">Anti-anti-sigma factor</fullName>
    </submittedName>
</protein>
<dbReference type="AlphaFoldDB" id="A0A1S1RCB4"/>
<dbReference type="EMBL" id="MAXA01000036">
    <property type="protein sequence ID" value="OHV43095.1"/>
    <property type="molecule type" value="Genomic_DNA"/>
</dbReference>
<dbReference type="InterPro" id="IPR058548">
    <property type="entry name" value="MlaB-like_STAS"/>
</dbReference>
<dbReference type="RefSeq" id="WP_071060055.1">
    <property type="nucleotide sequence ID" value="NZ_MAXA01000036.1"/>
</dbReference>
<feature type="domain" description="STAS" evidence="2">
    <location>
        <begin position="69"/>
        <end position="170"/>
    </location>
</feature>
<dbReference type="OrthoDB" id="3218141at2"/>
<sequence>MTLTIGKEAGTLTTHAGRAAGPSTALVPVTAAPPTGAPPGAVPLRASGGRVVAAAAFSAVEPRPSACPLSARVELWEEGALIHLSGLLVASAASAARSAVARAATLGQREIIVDLAGVRDADPLGAVLLGAMSRHATRCGSRLRLRNAGPRVRQALDDRGVRVELLGPLG</sequence>
<dbReference type="PROSITE" id="PS50801">
    <property type="entry name" value="STAS"/>
    <property type="match status" value="1"/>
</dbReference>
<gene>
    <name evidence="3" type="ORF">BBK14_10700</name>
</gene>
<evidence type="ECO:0000313" key="4">
    <source>
        <dbReference type="Proteomes" id="UP000179769"/>
    </source>
</evidence>
<feature type="region of interest" description="Disordered" evidence="1">
    <location>
        <begin position="1"/>
        <end position="20"/>
    </location>
</feature>
<dbReference type="Pfam" id="PF13466">
    <property type="entry name" value="STAS_2"/>
    <property type="match status" value="1"/>
</dbReference>
<comment type="caution">
    <text evidence="3">The sequence shown here is derived from an EMBL/GenBank/DDBJ whole genome shotgun (WGS) entry which is preliminary data.</text>
</comment>
<evidence type="ECO:0000313" key="3">
    <source>
        <dbReference type="EMBL" id="OHV43095.1"/>
    </source>
</evidence>
<organism evidence="3 4">
    <name type="scientific">Parafrankia soli</name>
    <dbReference type="NCBI Taxonomy" id="2599596"/>
    <lineage>
        <taxon>Bacteria</taxon>
        <taxon>Bacillati</taxon>
        <taxon>Actinomycetota</taxon>
        <taxon>Actinomycetes</taxon>
        <taxon>Frankiales</taxon>
        <taxon>Frankiaceae</taxon>
        <taxon>Parafrankia</taxon>
    </lineage>
</organism>
<accession>A0A1S1RCB4</accession>